<dbReference type="Proteomes" id="UP001597419">
    <property type="component" value="Unassembled WGS sequence"/>
</dbReference>
<evidence type="ECO:0000313" key="3">
    <source>
        <dbReference type="Proteomes" id="UP001597419"/>
    </source>
</evidence>
<feature type="region of interest" description="Disordered" evidence="1">
    <location>
        <begin position="352"/>
        <end position="382"/>
    </location>
</feature>
<sequence length="382" mass="41255">MTLEAQLYRGELGQWCRANLPGTGTVIADVRRNLAAAGHPDPLRPAAPVAAEHWQLAADAFRQRCTYLVDGAVPATALLGAVRAGLVRRGWAEQTCTGHNDGDRWSPWRPGSPGWFGAARVDGADTATKHEPVLTDLLTRTQIYLVDHAPPGTIGTPGAEAGLARSCWLAAAWENAADGLPAELAAVHEQPGYRTEDLRRVVPDAALADLVTMTGLLRSSGTLAYWRGERLGFETHNPRPLGTSRPVIVPHWATGDLLIGHRLTLVKAPLQVDDDLVARWLWQLLACIWLDTNNRLDIGPADLYLARHGVLTGWGSTVFADSLLGGSGRAERGGREDFLRLARRVIAAAGAQPPGEWSHEKPTTAMPVDWSSHTWQPASGSR</sequence>
<comment type="caution">
    <text evidence="2">The sequence shown here is derived from an EMBL/GenBank/DDBJ whole genome shotgun (WGS) entry which is preliminary data.</text>
</comment>
<proteinExistence type="predicted"/>
<keyword evidence="3" id="KW-1185">Reference proteome</keyword>
<gene>
    <name evidence="2" type="ORF">ACFSYJ_22100</name>
</gene>
<dbReference type="EMBL" id="JBHUKU010000012">
    <property type="protein sequence ID" value="MFD2461313.1"/>
    <property type="molecule type" value="Genomic_DNA"/>
</dbReference>
<reference evidence="3" key="1">
    <citation type="journal article" date="2019" name="Int. J. Syst. Evol. Microbiol.">
        <title>The Global Catalogue of Microorganisms (GCM) 10K type strain sequencing project: providing services to taxonomists for standard genome sequencing and annotation.</title>
        <authorList>
            <consortium name="The Broad Institute Genomics Platform"/>
            <consortium name="The Broad Institute Genome Sequencing Center for Infectious Disease"/>
            <person name="Wu L."/>
            <person name="Ma J."/>
        </authorList>
    </citation>
    <scope>NUCLEOTIDE SEQUENCE [LARGE SCALE GENOMIC DNA]</scope>
    <source>
        <strain evidence="3">CGMCC 4.7643</strain>
    </source>
</reference>
<accession>A0ABW5GKE0</accession>
<organism evidence="2 3">
    <name type="scientific">Amycolatopsis samaneae</name>
    <dbReference type="NCBI Taxonomy" id="664691"/>
    <lineage>
        <taxon>Bacteria</taxon>
        <taxon>Bacillati</taxon>
        <taxon>Actinomycetota</taxon>
        <taxon>Actinomycetes</taxon>
        <taxon>Pseudonocardiales</taxon>
        <taxon>Pseudonocardiaceae</taxon>
        <taxon>Amycolatopsis</taxon>
    </lineage>
</organism>
<protein>
    <submittedName>
        <fullName evidence="2">Uncharacterized protein</fullName>
    </submittedName>
</protein>
<feature type="compositionally biased region" description="Polar residues" evidence="1">
    <location>
        <begin position="371"/>
        <end position="382"/>
    </location>
</feature>
<dbReference type="RefSeq" id="WP_345408807.1">
    <property type="nucleotide sequence ID" value="NZ_BAABHG010000031.1"/>
</dbReference>
<evidence type="ECO:0000256" key="1">
    <source>
        <dbReference type="SAM" id="MobiDB-lite"/>
    </source>
</evidence>
<name>A0ABW5GKE0_9PSEU</name>
<evidence type="ECO:0000313" key="2">
    <source>
        <dbReference type="EMBL" id="MFD2461313.1"/>
    </source>
</evidence>